<dbReference type="AlphaFoldDB" id="A0AAV5V125"/>
<protein>
    <recommendedName>
        <fullName evidence="4">G protein-coupled receptor</fullName>
    </recommendedName>
</protein>
<keyword evidence="1" id="KW-1133">Transmembrane helix</keyword>
<comment type="caution">
    <text evidence="2">The sequence shown here is derived from an EMBL/GenBank/DDBJ whole genome shotgun (WGS) entry which is preliminary data.</text>
</comment>
<evidence type="ECO:0000313" key="3">
    <source>
        <dbReference type="Proteomes" id="UP001432322"/>
    </source>
</evidence>
<gene>
    <name evidence="2" type="ORF">PFISCL1PPCAC_4549</name>
</gene>
<evidence type="ECO:0000256" key="1">
    <source>
        <dbReference type="SAM" id="Phobius"/>
    </source>
</evidence>
<reference evidence="2" key="1">
    <citation type="submission" date="2023-10" db="EMBL/GenBank/DDBJ databases">
        <title>Genome assembly of Pristionchus species.</title>
        <authorList>
            <person name="Yoshida K."/>
            <person name="Sommer R.J."/>
        </authorList>
    </citation>
    <scope>NUCLEOTIDE SEQUENCE</scope>
    <source>
        <strain evidence="2">RS5133</strain>
    </source>
</reference>
<dbReference type="EMBL" id="BTSY01000002">
    <property type="protein sequence ID" value="GMT13252.1"/>
    <property type="molecule type" value="Genomic_DNA"/>
</dbReference>
<evidence type="ECO:0000313" key="2">
    <source>
        <dbReference type="EMBL" id="GMT13252.1"/>
    </source>
</evidence>
<organism evidence="2 3">
    <name type="scientific">Pristionchus fissidentatus</name>
    <dbReference type="NCBI Taxonomy" id="1538716"/>
    <lineage>
        <taxon>Eukaryota</taxon>
        <taxon>Metazoa</taxon>
        <taxon>Ecdysozoa</taxon>
        <taxon>Nematoda</taxon>
        <taxon>Chromadorea</taxon>
        <taxon>Rhabditida</taxon>
        <taxon>Rhabditina</taxon>
        <taxon>Diplogasteromorpha</taxon>
        <taxon>Diplogasteroidea</taxon>
        <taxon>Neodiplogasteridae</taxon>
        <taxon>Pristionchus</taxon>
    </lineage>
</organism>
<keyword evidence="3" id="KW-1185">Reference proteome</keyword>
<name>A0AAV5V125_9BILA</name>
<keyword evidence="1" id="KW-0472">Membrane</keyword>
<feature type="transmembrane region" description="Helical" evidence="1">
    <location>
        <begin position="113"/>
        <end position="136"/>
    </location>
</feature>
<dbReference type="Proteomes" id="UP001432322">
    <property type="component" value="Unassembled WGS sequence"/>
</dbReference>
<sequence length="185" mass="21026">MFLVLICTMSNARILTPIAHFWRPKDAEIYISPFFMYYIRTYLITISINIFADAHLCSLLTATRFTAVFFPFQHSQIWSSGRLRTLSLLAIGLSICIGVAVQEVFRQQIKNAFLVYVTCLIGLDGLLNLIFILRLVMYRCCQRNRFQFSGGKFPTQLMKTCFASFCIPAGAVVVILLSAFTHIGE</sequence>
<evidence type="ECO:0008006" key="4">
    <source>
        <dbReference type="Google" id="ProtNLM"/>
    </source>
</evidence>
<feature type="non-terminal residue" evidence="2">
    <location>
        <position position="185"/>
    </location>
</feature>
<keyword evidence="1" id="KW-0812">Transmembrane</keyword>
<feature type="transmembrane region" description="Helical" evidence="1">
    <location>
        <begin position="36"/>
        <end position="62"/>
    </location>
</feature>
<accession>A0AAV5V125</accession>
<feature type="transmembrane region" description="Helical" evidence="1">
    <location>
        <begin position="83"/>
        <end position="101"/>
    </location>
</feature>
<feature type="transmembrane region" description="Helical" evidence="1">
    <location>
        <begin position="157"/>
        <end position="180"/>
    </location>
</feature>
<proteinExistence type="predicted"/>